<accession>A0A165EVI4</accession>
<dbReference type="AlphaFoldDB" id="A0A165EVI4"/>
<dbReference type="InParanoid" id="A0A165EVI4"/>
<dbReference type="OrthoDB" id="2873829at2759"/>
<dbReference type="Proteomes" id="UP000076842">
    <property type="component" value="Unassembled WGS sequence"/>
</dbReference>
<organism evidence="1 2">
    <name type="scientific">Calocera cornea HHB12733</name>
    <dbReference type="NCBI Taxonomy" id="1353952"/>
    <lineage>
        <taxon>Eukaryota</taxon>
        <taxon>Fungi</taxon>
        <taxon>Dikarya</taxon>
        <taxon>Basidiomycota</taxon>
        <taxon>Agaricomycotina</taxon>
        <taxon>Dacrymycetes</taxon>
        <taxon>Dacrymycetales</taxon>
        <taxon>Dacrymycetaceae</taxon>
        <taxon>Calocera</taxon>
    </lineage>
</organism>
<dbReference type="EMBL" id="KV423992">
    <property type="protein sequence ID" value="KZT55603.1"/>
    <property type="molecule type" value="Genomic_DNA"/>
</dbReference>
<protein>
    <submittedName>
        <fullName evidence="1">Uncharacterized protein</fullName>
    </submittedName>
</protein>
<gene>
    <name evidence="1" type="ORF">CALCODRAFT_510038</name>
</gene>
<keyword evidence="2" id="KW-1185">Reference proteome</keyword>
<reference evidence="1 2" key="1">
    <citation type="journal article" date="2016" name="Mol. Biol. Evol.">
        <title>Comparative Genomics of Early-Diverging Mushroom-Forming Fungi Provides Insights into the Origins of Lignocellulose Decay Capabilities.</title>
        <authorList>
            <person name="Nagy L.G."/>
            <person name="Riley R."/>
            <person name="Tritt A."/>
            <person name="Adam C."/>
            <person name="Daum C."/>
            <person name="Floudas D."/>
            <person name="Sun H."/>
            <person name="Yadav J.S."/>
            <person name="Pangilinan J."/>
            <person name="Larsson K.H."/>
            <person name="Matsuura K."/>
            <person name="Barry K."/>
            <person name="Labutti K."/>
            <person name="Kuo R."/>
            <person name="Ohm R.A."/>
            <person name="Bhattacharya S.S."/>
            <person name="Shirouzu T."/>
            <person name="Yoshinaga Y."/>
            <person name="Martin F.M."/>
            <person name="Grigoriev I.V."/>
            <person name="Hibbett D.S."/>
        </authorList>
    </citation>
    <scope>NUCLEOTIDE SEQUENCE [LARGE SCALE GENOMIC DNA]</scope>
    <source>
        <strain evidence="1 2">HHB12733</strain>
    </source>
</reference>
<sequence length="251" mass="28968">MAAKRKNASADTNLKLKQVKTSTDTEEFDCDAVYLPTIITDEDRAHRSPEELANMAFDDEVNWGCPAGQRYPSIKFKGFTEPLLSRLNNIWKYIDCTQGFYYVTTLPETLKFGHDQAFDMSNFLVCSNNTLVNVWILGRIMAHKFIGDEENIWPDQKSYNMDKPAKEFTSVYDATEEMKPKKMMKRLPASTLKKGDLVIAEMCVKKRFDRKDEHIPKKDCPHTISFQLQTVYFLQKGTKPVENNDGISYNF</sequence>
<name>A0A165EVI4_9BASI</name>
<proteinExistence type="predicted"/>
<evidence type="ECO:0000313" key="2">
    <source>
        <dbReference type="Proteomes" id="UP000076842"/>
    </source>
</evidence>
<evidence type="ECO:0000313" key="1">
    <source>
        <dbReference type="EMBL" id="KZT55603.1"/>
    </source>
</evidence>